<dbReference type="InterPro" id="IPR002331">
    <property type="entry name" value="Lipase_panc"/>
</dbReference>
<feature type="active site" description="Charge relay system" evidence="5">
    <location>
        <position position="222"/>
    </location>
</feature>
<comment type="similarity">
    <text evidence="2 7">Belongs to the AB hydrolase superfamily. Lipase family.</text>
</comment>
<dbReference type="Gene3D" id="3.40.50.1820">
    <property type="entry name" value="alpha/beta hydrolase"/>
    <property type="match status" value="1"/>
</dbReference>
<keyword evidence="4" id="KW-1015">Disulfide bond</keyword>
<name>A0AAU9V5J5_EUPED</name>
<reference evidence="9" key="1">
    <citation type="submission" date="2022-03" db="EMBL/GenBank/DDBJ databases">
        <authorList>
            <person name="Tunstrom K."/>
        </authorList>
    </citation>
    <scope>NUCLEOTIDE SEQUENCE</scope>
</reference>
<evidence type="ECO:0000313" key="10">
    <source>
        <dbReference type="Proteomes" id="UP001153954"/>
    </source>
</evidence>
<dbReference type="InterPro" id="IPR013818">
    <property type="entry name" value="Lipase"/>
</dbReference>
<dbReference type="PIRSF" id="PIRSF000865">
    <property type="entry name" value="Lipoprotein_lipase_LIPH"/>
    <property type="match status" value="1"/>
</dbReference>
<protein>
    <recommendedName>
        <fullName evidence="8">Lipase domain-containing protein</fullName>
    </recommendedName>
</protein>
<dbReference type="PANTHER" id="PTHR11610">
    <property type="entry name" value="LIPASE"/>
    <property type="match status" value="1"/>
</dbReference>
<keyword evidence="6" id="KW-0106">Calcium</keyword>
<dbReference type="SUPFAM" id="SSF53474">
    <property type="entry name" value="alpha/beta-Hydrolases"/>
    <property type="match status" value="1"/>
</dbReference>
<evidence type="ECO:0000256" key="2">
    <source>
        <dbReference type="ARBA" id="ARBA00010701"/>
    </source>
</evidence>
<dbReference type="EMBL" id="CAKOGL010000030">
    <property type="protein sequence ID" value="CAH2107231.1"/>
    <property type="molecule type" value="Genomic_DNA"/>
</dbReference>
<evidence type="ECO:0000313" key="9">
    <source>
        <dbReference type="EMBL" id="CAH2107231.1"/>
    </source>
</evidence>
<evidence type="ECO:0000256" key="3">
    <source>
        <dbReference type="ARBA" id="ARBA00022525"/>
    </source>
</evidence>
<gene>
    <name evidence="9" type="ORF">EEDITHA_LOCUS21281</name>
</gene>
<dbReference type="InterPro" id="IPR016272">
    <property type="entry name" value="Lipase_LIPH"/>
</dbReference>
<comment type="subcellular location">
    <subcellularLocation>
        <location evidence="1">Secreted</location>
    </subcellularLocation>
</comment>
<dbReference type="GO" id="GO:0046872">
    <property type="term" value="F:metal ion binding"/>
    <property type="evidence" value="ECO:0007669"/>
    <property type="project" value="UniProtKB-KW"/>
</dbReference>
<evidence type="ECO:0000256" key="1">
    <source>
        <dbReference type="ARBA" id="ARBA00004613"/>
    </source>
</evidence>
<feature type="active site" description="Nucleophile" evidence="5">
    <location>
        <position position="194"/>
    </location>
</feature>
<evidence type="ECO:0000256" key="7">
    <source>
        <dbReference type="RuleBase" id="RU004262"/>
    </source>
</evidence>
<sequence length="533" mass="60223">MLNKTSATLMLQTIVMLMEKQYSTGVTNFPSTFYDDAELERCYSPYGCFSKAYPWTEHRPDNYFPVSPETLGVRYAVFTRRNRKIPVLLQAKDTTKILNANLDPRGPFYFISHGFLDGGHKFWIQNMADALLNLEGNDAATVIVVDWRRGSQPPYGQAVANIRLVGAMTAHLIYNIYGMLQLSNLDNFHYIGHSLGAHLGGYCGHTLQKKFNLKLGRITGLDPAAPYFSNTVTLVRLDRSDANYVDIIHTNAVPLYFSGFGISEPIGHVDFYPNGGSIQPGCKNDGTNYQGIDNDMYLQVVKYVSCNHERSYELFTESVAPSCPFMGIQCKSYEAFLEGNCTTCDNKHLCIPMGLHSQKVYKSFQTGGLVDSNTNIALYSLTGGSKPFCRVHYEVTLKVSNSTESRVHGPDVGRVSITLVDRNNNQSDHRFMNEEQKYYRPGDLDTKLMSFKDTGLPPLTVIVEWKYETNLLNPITWRLLKSSSIYIEYIKITSIEYNTVITVCPKQKKPVVTNLPTIMKTKYCFVDNDYQLL</sequence>
<dbReference type="InterPro" id="IPR033906">
    <property type="entry name" value="Lipase_N"/>
</dbReference>
<evidence type="ECO:0000256" key="5">
    <source>
        <dbReference type="PIRSR" id="PIRSR000865-1"/>
    </source>
</evidence>
<dbReference type="InterPro" id="IPR029058">
    <property type="entry name" value="AB_hydrolase_fold"/>
</dbReference>
<accession>A0AAU9V5J5</accession>
<dbReference type="CDD" id="cd00707">
    <property type="entry name" value="Pancreat_lipase_like"/>
    <property type="match status" value="1"/>
</dbReference>
<proteinExistence type="inferred from homology"/>
<keyword evidence="3" id="KW-0964">Secreted</keyword>
<dbReference type="PRINTS" id="PR00821">
    <property type="entry name" value="TAGLIPASE"/>
</dbReference>
<dbReference type="GO" id="GO:0005615">
    <property type="term" value="C:extracellular space"/>
    <property type="evidence" value="ECO:0007669"/>
    <property type="project" value="TreeGrafter"/>
</dbReference>
<dbReference type="PRINTS" id="PR00823">
    <property type="entry name" value="PANCLIPASE"/>
</dbReference>
<evidence type="ECO:0000256" key="4">
    <source>
        <dbReference type="ARBA" id="ARBA00023157"/>
    </source>
</evidence>
<dbReference type="InterPro" id="IPR000734">
    <property type="entry name" value="TAG_lipase"/>
</dbReference>
<dbReference type="Pfam" id="PF00151">
    <property type="entry name" value="Lipase"/>
    <property type="match status" value="1"/>
</dbReference>
<feature type="binding site" evidence="6">
    <location>
        <position position="238"/>
    </location>
    <ligand>
        <name>Ca(2+)</name>
        <dbReference type="ChEBI" id="CHEBI:29108"/>
    </ligand>
</feature>
<dbReference type="AlphaFoldDB" id="A0AAU9V5J5"/>
<dbReference type="GO" id="GO:0004806">
    <property type="term" value="F:triacylglycerol lipase activity"/>
    <property type="evidence" value="ECO:0007669"/>
    <property type="project" value="InterPro"/>
</dbReference>
<evidence type="ECO:0000256" key="6">
    <source>
        <dbReference type="PIRSR" id="PIRSR000865-2"/>
    </source>
</evidence>
<dbReference type="PANTHER" id="PTHR11610:SF185">
    <property type="entry name" value="LD47264P"/>
    <property type="match status" value="1"/>
</dbReference>
<keyword evidence="6" id="KW-0479">Metal-binding</keyword>
<dbReference type="GO" id="GO:0016042">
    <property type="term" value="P:lipid catabolic process"/>
    <property type="evidence" value="ECO:0007669"/>
    <property type="project" value="TreeGrafter"/>
</dbReference>
<evidence type="ECO:0000259" key="8">
    <source>
        <dbReference type="Pfam" id="PF00151"/>
    </source>
</evidence>
<organism evidence="9 10">
    <name type="scientific">Euphydryas editha</name>
    <name type="common">Edith's checkerspot</name>
    <dbReference type="NCBI Taxonomy" id="104508"/>
    <lineage>
        <taxon>Eukaryota</taxon>
        <taxon>Metazoa</taxon>
        <taxon>Ecdysozoa</taxon>
        <taxon>Arthropoda</taxon>
        <taxon>Hexapoda</taxon>
        <taxon>Insecta</taxon>
        <taxon>Pterygota</taxon>
        <taxon>Neoptera</taxon>
        <taxon>Endopterygota</taxon>
        <taxon>Lepidoptera</taxon>
        <taxon>Glossata</taxon>
        <taxon>Ditrysia</taxon>
        <taxon>Papilionoidea</taxon>
        <taxon>Nymphalidae</taxon>
        <taxon>Nymphalinae</taxon>
        <taxon>Euphydryas</taxon>
    </lineage>
</organism>
<dbReference type="Proteomes" id="UP001153954">
    <property type="component" value="Unassembled WGS sequence"/>
</dbReference>
<comment type="caution">
    <text evidence="9">The sequence shown here is derived from an EMBL/GenBank/DDBJ whole genome shotgun (WGS) entry which is preliminary data.</text>
</comment>
<keyword evidence="10" id="KW-1185">Reference proteome</keyword>
<feature type="binding site" evidence="6">
    <location>
        <position position="236"/>
    </location>
    <ligand>
        <name>Ca(2+)</name>
        <dbReference type="ChEBI" id="CHEBI:29108"/>
    </ligand>
</feature>
<feature type="active site" description="Charge relay system" evidence="5">
    <location>
        <position position="308"/>
    </location>
</feature>
<feature type="domain" description="Lipase" evidence="8">
    <location>
        <begin position="41"/>
        <end position="361"/>
    </location>
</feature>
<feature type="binding site" evidence="6">
    <location>
        <position position="241"/>
    </location>
    <ligand>
        <name>Ca(2+)</name>
        <dbReference type="ChEBI" id="CHEBI:29108"/>
    </ligand>
</feature>